<keyword evidence="5 6" id="KW-0349">Heme</keyword>
<organism evidence="7 8">
    <name type="scientific">Smittium culicis</name>
    <dbReference type="NCBI Taxonomy" id="133412"/>
    <lineage>
        <taxon>Eukaryota</taxon>
        <taxon>Fungi</taxon>
        <taxon>Fungi incertae sedis</taxon>
        <taxon>Zoopagomycota</taxon>
        <taxon>Kickxellomycotina</taxon>
        <taxon>Harpellomycetes</taxon>
        <taxon>Harpellales</taxon>
        <taxon>Legeriomycetaceae</taxon>
        <taxon>Smittium</taxon>
    </lineage>
</organism>
<gene>
    <name evidence="7" type="ORF">AYI70_g4933</name>
</gene>
<name>A0A1R1XWR7_9FUNG</name>
<evidence type="ECO:0000313" key="8">
    <source>
        <dbReference type="Proteomes" id="UP000187283"/>
    </source>
</evidence>
<keyword evidence="3 6" id="KW-0560">Oxidoreductase</keyword>
<dbReference type="InterPro" id="IPR017972">
    <property type="entry name" value="Cyt_P450_CS"/>
</dbReference>
<comment type="similarity">
    <text evidence="6">Belongs to the cytochrome P450 family.</text>
</comment>
<evidence type="ECO:0000256" key="1">
    <source>
        <dbReference type="ARBA" id="ARBA00001971"/>
    </source>
</evidence>
<comment type="caution">
    <text evidence="7">The sequence shown here is derived from an EMBL/GenBank/DDBJ whole genome shotgun (WGS) entry which is preliminary data.</text>
</comment>
<accession>A0A1R1XWR7</accession>
<dbReference type="EMBL" id="LSSN01001575">
    <property type="protein sequence ID" value="OMJ19112.1"/>
    <property type="molecule type" value="Genomic_DNA"/>
</dbReference>
<dbReference type="CDD" id="cd00302">
    <property type="entry name" value="cytochrome_P450"/>
    <property type="match status" value="1"/>
</dbReference>
<dbReference type="InterPro" id="IPR001128">
    <property type="entry name" value="Cyt_P450"/>
</dbReference>
<comment type="cofactor">
    <cofactor evidence="1 5">
        <name>heme</name>
        <dbReference type="ChEBI" id="CHEBI:30413"/>
    </cofactor>
</comment>
<evidence type="ECO:0000256" key="2">
    <source>
        <dbReference type="ARBA" id="ARBA00022723"/>
    </source>
</evidence>
<dbReference type="PRINTS" id="PR00463">
    <property type="entry name" value="EP450I"/>
</dbReference>
<dbReference type="Proteomes" id="UP000187283">
    <property type="component" value="Unassembled WGS sequence"/>
</dbReference>
<dbReference type="GO" id="GO:0005506">
    <property type="term" value="F:iron ion binding"/>
    <property type="evidence" value="ECO:0007669"/>
    <property type="project" value="InterPro"/>
</dbReference>
<keyword evidence="8" id="KW-1185">Reference proteome</keyword>
<protein>
    <submittedName>
        <fullName evidence="7">Cytochrome P450 71B12</fullName>
    </submittedName>
</protein>
<keyword evidence="4 5" id="KW-0408">Iron</keyword>
<evidence type="ECO:0000256" key="6">
    <source>
        <dbReference type="RuleBase" id="RU000461"/>
    </source>
</evidence>
<sequence length="173" mass="19408">MYLNSVNFTNDKKLTEDEIVAESSVMLLAGTDTTSVTMTMLLHMYTLYPGVYKQAVEEVRSYFPDRSKLIKLAEAKEKLSYVLATFYECMRLAPIVGGHTYRDSSSAGVELSGFNIPKDIQMGLFIEGANKDTTLWKSPESFLPERFLGTEGQALKKEIVTFSHGVRICIGRK</sequence>
<keyword evidence="2 5" id="KW-0479">Metal-binding</keyword>
<evidence type="ECO:0000313" key="7">
    <source>
        <dbReference type="EMBL" id="OMJ19112.1"/>
    </source>
</evidence>
<evidence type="ECO:0000256" key="4">
    <source>
        <dbReference type="ARBA" id="ARBA00023004"/>
    </source>
</evidence>
<dbReference type="InterPro" id="IPR002401">
    <property type="entry name" value="Cyt_P450_E_grp-I"/>
</dbReference>
<dbReference type="PRINTS" id="PR00385">
    <property type="entry name" value="P450"/>
</dbReference>
<dbReference type="PANTHER" id="PTHR24305:SF235">
    <property type="entry name" value="CYTOCHROME P450 MONOOXYGENASE APDB-RELATED"/>
    <property type="match status" value="1"/>
</dbReference>
<dbReference type="GO" id="GO:0016705">
    <property type="term" value="F:oxidoreductase activity, acting on paired donors, with incorporation or reduction of molecular oxygen"/>
    <property type="evidence" value="ECO:0007669"/>
    <property type="project" value="InterPro"/>
</dbReference>
<dbReference type="STRING" id="133412.A0A1R1XWR7"/>
<dbReference type="GO" id="GO:0044550">
    <property type="term" value="P:secondary metabolite biosynthetic process"/>
    <property type="evidence" value="ECO:0007669"/>
    <property type="project" value="UniProtKB-ARBA"/>
</dbReference>
<dbReference type="GO" id="GO:0020037">
    <property type="term" value="F:heme binding"/>
    <property type="evidence" value="ECO:0007669"/>
    <property type="project" value="InterPro"/>
</dbReference>
<dbReference type="PANTHER" id="PTHR24305">
    <property type="entry name" value="CYTOCHROME P450"/>
    <property type="match status" value="1"/>
</dbReference>
<dbReference type="GO" id="GO:0004497">
    <property type="term" value="F:monooxygenase activity"/>
    <property type="evidence" value="ECO:0007669"/>
    <property type="project" value="UniProtKB-KW"/>
</dbReference>
<dbReference type="OrthoDB" id="1470350at2759"/>
<evidence type="ECO:0000256" key="5">
    <source>
        <dbReference type="PIRSR" id="PIRSR602401-1"/>
    </source>
</evidence>
<evidence type="ECO:0000256" key="3">
    <source>
        <dbReference type="ARBA" id="ARBA00023002"/>
    </source>
</evidence>
<dbReference type="PROSITE" id="PS00086">
    <property type="entry name" value="CYTOCHROME_P450"/>
    <property type="match status" value="1"/>
</dbReference>
<dbReference type="InterPro" id="IPR050121">
    <property type="entry name" value="Cytochrome_P450_monoxygenase"/>
</dbReference>
<dbReference type="InterPro" id="IPR036396">
    <property type="entry name" value="Cyt_P450_sf"/>
</dbReference>
<proteinExistence type="inferred from homology"/>
<dbReference type="SUPFAM" id="SSF48264">
    <property type="entry name" value="Cytochrome P450"/>
    <property type="match status" value="1"/>
</dbReference>
<feature type="binding site" description="axial binding residue" evidence="5">
    <location>
        <position position="169"/>
    </location>
    <ligand>
        <name>heme</name>
        <dbReference type="ChEBI" id="CHEBI:30413"/>
    </ligand>
    <ligandPart>
        <name>Fe</name>
        <dbReference type="ChEBI" id="CHEBI:18248"/>
    </ligandPart>
</feature>
<dbReference type="Pfam" id="PF00067">
    <property type="entry name" value="p450"/>
    <property type="match status" value="1"/>
</dbReference>
<reference evidence="7 8" key="1">
    <citation type="submission" date="2017-01" db="EMBL/GenBank/DDBJ databases">
        <authorList>
            <person name="Mah S.A."/>
            <person name="Swanson W.J."/>
            <person name="Moy G.W."/>
            <person name="Vacquier V.D."/>
        </authorList>
    </citation>
    <scope>NUCLEOTIDE SEQUENCE [LARGE SCALE GENOMIC DNA]</scope>
    <source>
        <strain evidence="7 8">GSMNP</strain>
    </source>
</reference>
<dbReference type="AlphaFoldDB" id="A0A1R1XWR7"/>
<keyword evidence="6" id="KW-0503">Monooxygenase</keyword>
<dbReference type="Gene3D" id="1.10.630.10">
    <property type="entry name" value="Cytochrome P450"/>
    <property type="match status" value="1"/>
</dbReference>